<proteinExistence type="predicted"/>
<evidence type="ECO:0008006" key="4">
    <source>
        <dbReference type="Google" id="ProtNLM"/>
    </source>
</evidence>
<protein>
    <recommendedName>
        <fullName evidence="4">YcxB-like protein</fullName>
    </recommendedName>
</protein>
<evidence type="ECO:0000313" key="3">
    <source>
        <dbReference type="Proteomes" id="UP000541583"/>
    </source>
</evidence>
<keyword evidence="1" id="KW-0812">Transmembrane</keyword>
<feature type="transmembrane region" description="Helical" evidence="1">
    <location>
        <begin position="50"/>
        <end position="69"/>
    </location>
</feature>
<comment type="caution">
    <text evidence="2">The sequence shown here is derived from an EMBL/GenBank/DDBJ whole genome shotgun (WGS) entry which is preliminary data.</text>
</comment>
<keyword evidence="3" id="KW-1185">Reference proteome</keyword>
<feature type="transmembrane region" description="Helical" evidence="1">
    <location>
        <begin position="76"/>
        <end position="97"/>
    </location>
</feature>
<dbReference type="EMBL" id="JACHCB010000002">
    <property type="protein sequence ID" value="MBB6108644.1"/>
    <property type="molecule type" value="Genomic_DNA"/>
</dbReference>
<accession>A0ABR6PHB9</accession>
<dbReference type="RefSeq" id="WP_076370914.1">
    <property type="nucleotide sequence ID" value="NZ_FTMG01000002.1"/>
</dbReference>
<keyword evidence="1" id="KW-1133">Transmembrane helix</keyword>
<sequence length="179" mass="20299">MAAIENYINNYKKSNPLKMFNNVSYKSTKDMVAAADVDRVKEPTVITVSYWNYVFLFSPVFLLAVFYSCRSASKSIINILPLVIVLVIAIILIRQAIVKKNNSETEVYADKDKLVIKKQTFQWKDVANAYIMTDNAGRTPDKFLLLELNNGEINKISISQIGISGKQLAAIVEYYKKTK</sequence>
<keyword evidence="1" id="KW-0472">Membrane</keyword>
<gene>
    <name evidence="2" type="ORF">HDF23_001379</name>
</gene>
<reference evidence="2 3" key="1">
    <citation type="submission" date="2020-08" db="EMBL/GenBank/DDBJ databases">
        <title>Genomic Encyclopedia of Type Strains, Phase IV (KMG-V): Genome sequencing to study the core and pangenomes of soil and plant-associated prokaryotes.</title>
        <authorList>
            <person name="Whitman W."/>
        </authorList>
    </citation>
    <scope>NUCLEOTIDE SEQUENCE [LARGE SCALE GENOMIC DNA]</scope>
    <source>
        <strain evidence="2 3">ANJLi2</strain>
    </source>
</reference>
<name>A0ABR6PHB9_9SPHI</name>
<evidence type="ECO:0000313" key="2">
    <source>
        <dbReference type="EMBL" id="MBB6108644.1"/>
    </source>
</evidence>
<dbReference type="Proteomes" id="UP000541583">
    <property type="component" value="Unassembled WGS sequence"/>
</dbReference>
<organism evidence="2 3">
    <name type="scientific">Mucilaginibacter lappiensis</name>
    <dbReference type="NCBI Taxonomy" id="354630"/>
    <lineage>
        <taxon>Bacteria</taxon>
        <taxon>Pseudomonadati</taxon>
        <taxon>Bacteroidota</taxon>
        <taxon>Sphingobacteriia</taxon>
        <taxon>Sphingobacteriales</taxon>
        <taxon>Sphingobacteriaceae</taxon>
        <taxon>Mucilaginibacter</taxon>
    </lineage>
</organism>
<evidence type="ECO:0000256" key="1">
    <source>
        <dbReference type="SAM" id="Phobius"/>
    </source>
</evidence>